<reference evidence="1" key="1">
    <citation type="submission" date="2025-08" db="UniProtKB">
        <authorList>
            <consortium name="Ensembl"/>
        </authorList>
    </citation>
    <scope>IDENTIFICATION</scope>
</reference>
<accession>A0A3Q1GTZ3</accession>
<dbReference type="GeneTree" id="ENSGT00940000177520"/>
<dbReference type="Ensembl" id="ENSAPOT00000035346.1">
    <property type="protein sequence ID" value="ENSAPOP00000020625.1"/>
    <property type="gene ID" value="ENSAPOG00000024206.1"/>
</dbReference>
<proteinExistence type="predicted"/>
<reference evidence="1" key="2">
    <citation type="submission" date="2025-09" db="UniProtKB">
        <authorList>
            <consortium name="Ensembl"/>
        </authorList>
    </citation>
    <scope>IDENTIFICATION</scope>
</reference>
<dbReference type="InParanoid" id="A0A3Q1GTZ3"/>
<protein>
    <submittedName>
        <fullName evidence="1">Uncharacterized protein</fullName>
    </submittedName>
</protein>
<dbReference type="Proteomes" id="UP000257200">
    <property type="component" value="Unplaced"/>
</dbReference>
<evidence type="ECO:0000313" key="1">
    <source>
        <dbReference type="Ensembl" id="ENSAPOP00000020625.1"/>
    </source>
</evidence>
<name>A0A3Q1GTZ3_9TELE</name>
<organism evidence="1 2">
    <name type="scientific">Acanthochromis polyacanthus</name>
    <name type="common">spiny chromis</name>
    <dbReference type="NCBI Taxonomy" id="80966"/>
    <lineage>
        <taxon>Eukaryota</taxon>
        <taxon>Metazoa</taxon>
        <taxon>Chordata</taxon>
        <taxon>Craniata</taxon>
        <taxon>Vertebrata</taxon>
        <taxon>Euteleostomi</taxon>
        <taxon>Actinopterygii</taxon>
        <taxon>Neopterygii</taxon>
        <taxon>Teleostei</taxon>
        <taxon>Neoteleostei</taxon>
        <taxon>Acanthomorphata</taxon>
        <taxon>Ovalentaria</taxon>
        <taxon>Pomacentridae</taxon>
        <taxon>Acanthochromis</taxon>
    </lineage>
</organism>
<keyword evidence="2" id="KW-1185">Reference proteome</keyword>
<sequence>MAKSSSRIRIPDSFRVNQPTLSKKMWMGSLQQRTAALAEMRHADKKVPVYVVLPPPGTRGVISGSSRVDSSRRRCVIRCCDVEVRSGVTGLPLLPAVLWCGCCHSLCSAERDSRCPPVEDDLSAVVWGDRSGAVSGGSRDENHE</sequence>
<evidence type="ECO:0000313" key="2">
    <source>
        <dbReference type="Proteomes" id="UP000257200"/>
    </source>
</evidence>
<dbReference type="AlphaFoldDB" id="A0A3Q1GTZ3"/>